<dbReference type="GeneID" id="303306124"/>
<name>A0ABQ2DZ71_9MICC</name>
<protein>
    <recommendedName>
        <fullName evidence="1">Glutaredoxin domain-containing protein</fullName>
    </recommendedName>
</protein>
<dbReference type="Proteomes" id="UP000606115">
    <property type="component" value="Unassembled WGS sequence"/>
</dbReference>
<evidence type="ECO:0000313" key="2">
    <source>
        <dbReference type="EMBL" id="GGJ74497.1"/>
    </source>
</evidence>
<sequence length="150" mass="16792">MSSFETSADCREMKHQTCYGRAWNDATDSEGECQCNCHLPDEVPEEAPAPADTIRVTVYSKPSGCGQCINTARAMDRIEIPYTKILVQDNEKILIDELKREAAALNVPAEMPCVVVYDSTTEDTDTWFGFQPDKIRELKGKITNSRKAKP</sequence>
<dbReference type="Gene3D" id="3.40.30.10">
    <property type="entry name" value="Glutaredoxin"/>
    <property type="match status" value="1"/>
</dbReference>
<keyword evidence="3" id="KW-1185">Reference proteome</keyword>
<dbReference type="CDD" id="cd02976">
    <property type="entry name" value="NrdH"/>
    <property type="match status" value="1"/>
</dbReference>
<feature type="domain" description="Glutaredoxin" evidence="1">
    <location>
        <begin position="56"/>
        <end position="108"/>
    </location>
</feature>
<evidence type="ECO:0000313" key="3">
    <source>
        <dbReference type="Proteomes" id="UP000606115"/>
    </source>
</evidence>
<dbReference type="RefSeq" id="WP_229677248.1">
    <property type="nucleotide sequence ID" value="NZ_BMKX01000015.1"/>
</dbReference>
<dbReference type="PROSITE" id="PS51354">
    <property type="entry name" value="GLUTAREDOXIN_2"/>
    <property type="match status" value="1"/>
</dbReference>
<organism evidence="2 3">
    <name type="scientific">Glutamicibacter ardleyensis</name>
    <dbReference type="NCBI Taxonomy" id="225894"/>
    <lineage>
        <taxon>Bacteria</taxon>
        <taxon>Bacillati</taxon>
        <taxon>Actinomycetota</taxon>
        <taxon>Actinomycetes</taxon>
        <taxon>Micrococcales</taxon>
        <taxon>Micrococcaceae</taxon>
        <taxon>Glutamicibacter</taxon>
    </lineage>
</organism>
<dbReference type="InterPro" id="IPR002109">
    <property type="entry name" value="Glutaredoxin"/>
</dbReference>
<comment type="caution">
    <text evidence="2">The sequence shown here is derived from an EMBL/GenBank/DDBJ whole genome shotgun (WGS) entry which is preliminary data.</text>
</comment>
<proteinExistence type="predicted"/>
<accession>A0ABQ2DZ71</accession>
<evidence type="ECO:0000259" key="1">
    <source>
        <dbReference type="Pfam" id="PF00462"/>
    </source>
</evidence>
<gene>
    <name evidence="2" type="ORF">GCM10007173_36850</name>
</gene>
<dbReference type="EMBL" id="BMKX01000015">
    <property type="protein sequence ID" value="GGJ74497.1"/>
    <property type="molecule type" value="Genomic_DNA"/>
</dbReference>
<dbReference type="InterPro" id="IPR036249">
    <property type="entry name" value="Thioredoxin-like_sf"/>
</dbReference>
<dbReference type="Pfam" id="PF00462">
    <property type="entry name" value="Glutaredoxin"/>
    <property type="match status" value="1"/>
</dbReference>
<dbReference type="SUPFAM" id="SSF52833">
    <property type="entry name" value="Thioredoxin-like"/>
    <property type="match status" value="1"/>
</dbReference>
<reference evidence="3" key="1">
    <citation type="journal article" date="2019" name="Int. J. Syst. Evol. Microbiol.">
        <title>The Global Catalogue of Microorganisms (GCM) 10K type strain sequencing project: providing services to taxonomists for standard genome sequencing and annotation.</title>
        <authorList>
            <consortium name="The Broad Institute Genomics Platform"/>
            <consortium name="The Broad Institute Genome Sequencing Center for Infectious Disease"/>
            <person name="Wu L."/>
            <person name="Ma J."/>
        </authorList>
    </citation>
    <scope>NUCLEOTIDE SEQUENCE [LARGE SCALE GENOMIC DNA]</scope>
    <source>
        <strain evidence="3">CGMCC 1.3685</strain>
    </source>
</reference>